<evidence type="ECO:0000256" key="1">
    <source>
        <dbReference type="ARBA" id="ARBA00022475"/>
    </source>
</evidence>
<keyword evidence="3 7" id="KW-1133">Transmembrane helix</keyword>
<dbReference type="GO" id="GO:0008932">
    <property type="term" value="F:lytic endotransglycosylase activity"/>
    <property type="evidence" value="ECO:0007669"/>
    <property type="project" value="UniProtKB-UniRule"/>
</dbReference>
<dbReference type="HAMAP" id="MF_02065">
    <property type="entry name" value="MltG"/>
    <property type="match status" value="1"/>
</dbReference>
<dbReference type="Gene3D" id="3.30.160.60">
    <property type="entry name" value="Classic Zinc Finger"/>
    <property type="match status" value="1"/>
</dbReference>
<comment type="similarity">
    <text evidence="7">Belongs to the transglycosylase MltG family.</text>
</comment>
<protein>
    <recommendedName>
        <fullName evidence="7">Endolytic murein transglycosylase</fullName>
        <ecNumber evidence="7">4.2.2.29</ecNumber>
    </recommendedName>
    <alternativeName>
        <fullName evidence="7">Peptidoglycan lytic transglycosylase</fullName>
    </alternativeName>
    <alternativeName>
        <fullName evidence="7">Peptidoglycan polymerization terminase</fullName>
    </alternativeName>
</protein>
<dbReference type="GO" id="GO:0009252">
    <property type="term" value="P:peptidoglycan biosynthetic process"/>
    <property type="evidence" value="ECO:0007669"/>
    <property type="project" value="UniProtKB-UniRule"/>
</dbReference>
<gene>
    <name evidence="7" type="primary">mltG</name>
    <name evidence="8" type="ORF">GCM10010961_02210</name>
</gene>
<keyword evidence="5 7" id="KW-0456">Lyase</keyword>
<dbReference type="AlphaFoldDB" id="A0A8J3H4X4"/>
<evidence type="ECO:0000256" key="3">
    <source>
        <dbReference type="ARBA" id="ARBA00022989"/>
    </source>
</evidence>
<organism evidence="8 9">
    <name type="scientific">Pseudodonghicola xiamenensis</name>
    <dbReference type="NCBI Taxonomy" id="337702"/>
    <lineage>
        <taxon>Bacteria</taxon>
        <taxon>Pseudomonadati</taxon>
        <taxon>Pseudomonadota</taxon>
        <taxon>Alphaproteobacteria</taxon>
        <taxon>Rhodobacterales</taxon>
        <taxon>Paracoccaceae</taxon>
        <taxon>Pseudodonghicola</taxon>
    </lineage>
</organism>
<dbReference type="NCBIfam" id="TIGR00247">
    <property type="entry name" value="endolytic transglycosylase MltG"/>
    <property type="match status" value="1"/>
</dbReference>
<dbReference type="PANTHER" id="PTHR30518">
    <property type="entry name" value="ENDOLYTIC MUREIN TRANSGLYCOSYLASE"/>
    <property type="match status" value="1"/>
</dbReference>
<proteinExistence type="inferred from homology"/>
<evidence type="ECO:0000256" key="4">
    <source>
        <dbReference type="ARBA" id="ARBA00023136"/>
    </source>
</evidence>
<dbReference type="EMBL" id="BNAP01000001">
    <property type="protein sequence ID" value="GHG79805.1"/>
    <property type="molecule type" value="Genomic_DNA"/>
</dbReference>
<evidence type="ECO:0000313" key="8">
    <source>
        <dbReference type="EMBL" id="GHG79805.1"/>
    </source>
</evidence>
<keyword evidence="2 7" id="KW-0812">Transmembrane</keyword>
<dbReference type="CDD" id="cd08010">
    <property type="entry name" value="MltG_like"/>
    <property type="match status" value="1"/>
</dbReference>
<keyword evidence="7" id="KW-0997">Cell inner membrane</keyword>
<keyword evidence="1 7" id="KW-1003">Cell membrane</keyword>
<comment type="caution">
    <text evidence="8">The sequence shown here is derived from an EMBL/GenBank/DDBJ whole genome shotgun (WGS) entry which is preliminary data.</text>
</comment>
<evidence type="ECO:0000256" key="7">
    <source>
        <dbReference type="HAMAP-Rule" id="MF_02065"/>
    </source>
</evidence>
<sequence>MWRSLASNMLTVLAVALFLLGGLILWGQREYVAQGPQDHAVCVRVPGGATMGRISQELEEQGTISSGTIFRLGAQYTEKSSQLKAGNFLVPAHASMEEIVDAVTRGGASTCGAEVVYRIGVTRSRAELRELDPETMAEVELAKFDLGSAEVPEIFSQKAAAPDTAFRIAVAEGVTNWQVVEALKAIDILSGAVTDVPAEGMLAPHSYEITRGTEREALLGQMQALQQQRIDEAWAKRQEGLPFDTPEQMLVLASIIEKETGIPDERGAVASVFVNRLKSGMRLQTDPTVIYGITKGEGVLGRGLRQSELRRVTPWNTYVIEGLPPTPIANPGLASLEAAVNPDQTDYVFFVADGTGGHLFSSTLAEHNRNVAKWRQIEAERAKQND</sequence>
<dbReference type="PANTHER" id="PTHR30518:SF2">
    <property type="entry name" value="ENDOLYTIC MUREIN TRANSGLYCOSYLASE"/>
    <property type="match status" value="1"/>
</dbReference>
<feature type="site" description="Important for catalytic activity" evidence="7">
    <location>
        <position position="259"/>
    </location>
</feature>
<name>A0A8J3H4X4_9RHOB</name>
<keyword evidence="6 7" id="KW-0961">Cell wall biogenesis/degradation</keyword>
<dbReference type="EC" id="4.2.2.29" evidence="7"/>
<dbReference type="RefSeq" id="WP_028091989.1">
    <property type="nucleotide sequence ID" value="NZ_BNAP01000001.1"/>
</dbReference>
<accession>A0A8J3H4X4</accession>
<evidence type="ECO:0000256" key="5">
    <source>
        <dbReference type="ARBA" id="ARBA00023239"/>
    </source>
</evidence>
<comment type="catalytic activity">
    <reaction evidence="7">
        <text>a peptidoglycan chain = a peptidoglycan chain with N-acetyl-1,6-anhydromuramyl-[peptide] at the reducing end + a peptidoglycan chain with N-acetylglucosamine at the non-reducing end.</text>
        <dbReference type="EC" id="4.2.2.29"/>
    </reaction>
</comment>
<evidence type="ECO:0000313" key="9">
    <source>
        <dbReference type="Proteomes" id="UP000611500"/>
    </source>
</evidence>
<dbReference type="InterPro" id="IPR003770">
    <property type="entry name" value="MLTG-like"/>
</dbReference>
<dbReference type="Gene3D" id="3.30.1490.480">
    <property type="entry name" value="Endolytic murein transglycosylase"/>
    <property type="match status" value="1"/>
</dbReference>
<evidence type="ECO:0000256" key="2">
    <source>
        <dbReference type="ARBA" id="ARBA00022692"/>
    </source>
</evidence>
<dbReference type="GO" id="GO:0005886">
    <property type="term" value="C:plasma membrane"/>
    <property type="evidence" value="ECO:0007669"/>
    <property type="project" value="UniProtKB-UniRule"/>
</dbReference>
<evidence type="ECO:0000256" key="6">
    <source>
        <dbReference type="ARBA" id="ARBA00023316"/>
    </source>
</evidence>
<dbReference type="Pfam" id="PF02618">
    <property type="entry name" value="YceG"/>
    <property type="match status" value="1"/>
</dbReference>
<keyword evidence="9" id="KW-1185">Reference proteome</keyword>
<reference evidence="8" key="1">
    <citation type="journal article" date="2014" name="Int. J. Syst. Evol. Microbiol.">
        <title>Complete genome sequence of Corynebacterium casei LMG S-19264T (=DSM 44701T), isolated from a smear-ripened cheese.</title>
        <authorList>
            <consortium name="US DOE Joint Genome Institute (JGI-PGF)"/>
            <person name="Walter F."/>
            <person name="Albersmeier A."/>
            <person name="Kalinowski J."/>
            <person name="Ruckert C."/>
        </authorList>
    </citation>
    <scope>NUCLEOTIDE SEQUENCE</scope>
    <source>
        <strain evidence="8">CGMCC 1.7081</strain>
    </source>
</reference>
<reference evidence="8" key="2">
    <citation type="submission" date="2020-09" db="EMBL/GenBank/DDBJ databases">
        <authorList>
            <person name="Sun Q."/>
            <person name="Zhou Y."/>
        </authorList>
    </citation>
    <scope>NUCLEOTIDE SEQUENCE</scope>
    <source>
        <strain evidence="8">CGMCC 1.7081</strain>
    </source>
</reference>
<dbReference type="Proteomes" id="UP000611500">
    <property type="component" value="Unassembled WGS sequence"/>
</dbReference>
<comment type="function">
    <text evidence="7">Functions as a peptidoglycan terminase that cleaves nascent peptidoglycan strands endolytically to terminate their elongation.</text>
</comment>
<dbReference type="GO" id="GO:0071555">
    <property type="term" value="P:cell wall organization"/>
    <property type="evidence" value="ECO:0007669"/>
    <property type="project" value="UniProtKB-KW"/>
</dbReference>
<keyword evidence="4 7" id="KW-0472">Membrane</keyword>